<evidence type="ECO:0000313" key="11">
    <source>
        <dbReference type="Proteomes" id="UP000694925"/>
    </source>
</evidence>
<dbReference type="GO" id="GO:0008970">
    <property type="term" value="F:phospholipase A1 activity"/>
    <property type="evidence" value="ECO:0007669"/>
    <property type="project" value="UniProtKB-EC"/>
</dbReference>
<evidence type="ECO:0000256" key="3">
    <source>
        <dbReference type="ARBA" id="ARBA00010701"/>
    </source>
</evidence>
<evidence type="ECO:0000256" key="6">
    <source>
        <dbReference type="ARBA" id="ARBA00022801"/>
    </source>
</evidence>
<dbReference type="AlphaFoldDB" id="A0AAJ7W831"/>
<evidence type="ECO:0000256" key="7">
    <source>
        <dbReference type="ARBA" id="ARBA00023157"/>
    </source>
</evidence>
<dbReference type="RefSeq" id="XP_026666464.1">
    <property type="nucleotide sequence ID" value="XM_026810663.1"/>
</dbReference>
<evidence type="ECO:0000259" key="10">
    <source>
        <dbReference type="Pfam" id="PF00151"/>
    </source>
</evidence>
<accession>A0AAJ7W831</accession>
<reference evidence="12" key="1">
    <citation type="submission" date="2025-08" db="UniProtKB">
        <authorList>
            <consortium name="RefSeq"/>
        </authorList>
    </citation>
    <scope>IDENTIFICATION</scope>
    <source>
        <tissue evidence="12">Whole body</tissue>
    </source>
</reference>
<dbReference type="SUPFAM" id="SSF53474">
    <property type="entry name" value="alpha/beta-Hydrolases"/>
    <property type="match status" value="1"/>
</dbReference>
<feature type="domain" description="Lipase" evidence="10">
    <location>
        <begin position="39"/>
        <end position="171"/>
    </location>
</feature>
<feature type="signal peptide" evidence="9">
    <location>
        <begin position="1"/>
        <end position="20"/>
    </location>
</feature>
<evidence type="ECO:0000256" key="9">
    <source>
        <dbReference type="SAM" id="SignalP"/>
    </source>
</evidence>
<dbReference type="GeneID" id="108632680"/>
<protein>
    <recommendedName>
        <fullName evidence="4">phospholipase A1</fullName>
        <ecNumber evidence="4">3.1.1.32</ecNumber>
    </recommendedName>
</protein>
<dbReference type="PANTHER" id="PTHR11610">
    <property type="entry name" value="LIPASE"/>
    <property type="match status" value="1"/>
</dbReference>
<comment type="subcellular location">
    <subcellularLocation>
        <location evidence="2">Secreted</location>
    </subcellularLocation>
</comment>
<dbReference type="GO" id="GO:0016042">
    <property type="term" value="P:lipid catabolic process"/>
    <property type="evidence" value="ECO:0007669"/>
    <property type="project" value="TreeGrafter"/>
</dbReference>
<organism evidence="11 12">
    <name type="scientific">Ceratina calcarata</name>
    <dbReference type="NCBI Taxonomy" id="156304"/>
    <lineage>
        <taxon>Eukaryota</taxon>
        <taxon>Metazoa</taxon>
        <taxon>Ecdysozoa</taxon>
        <taxon>Arthropoda</taxon>
        <taxon>Hexapoda</taxon>
        <taxon>Insecta</taxon>
        <taxon>Pterygota</taxon>
        <taxon>Neoptera</taxon>
        <taxon>Endopterygota</taxon>
        <taxon>Hymenoptera</taxon>
        <taxon>Apocrita</taxon>
        <taxon>Aculeata</taxon>
        <taxon>Apoidea</taxon>
        <taxon>Anthophila</taxon>
        <taxon>Apidae</taxon>
        <taxon>Ceratina</taxon>
        <taxon>Zadontomerus</taxon>
    </lineage>
</organism>
<dbReference type="KEGG" id="ccal:108632680"/>
<evidence type="ECO:0000256" key="4">
    <source>
        <dbReference type="ARBA" id="ARBA00013179"/>
    </source>
</evidence>
<keyword evidence="7" id="KW-1015">Disulfide bond</keyword>
<gene>
    <name evidence="12" type="primary">LOC108632680</name>
</gene>
<dbReference type="PANTHER" id="PTHR11610:SF37">
    <property type="entry name" value="GH01208P"/>
    <property type="match status" value="1"/>
</dbReference>
<evidence type="ECO:0000313" key="12">
    <source>
        <dbReference type="RefSeq" id="XP_026666464.1"/>
    </source>
</evidence>
<keyword evidence="9" id="KW-0732">Signal</keyword>
<keyword evidence="5" id="KW-0964">Secreted</keyword>
<proteinExistence type="inferred from homology"/>
<evidence type="ECO:0000256" key="5">
    <source>
        <dbReference type="ARBA" id="ARBA00022525"/>
    </source>
</evidence>
<feature type="chain" id="PRO_5042467379" description="phospholipase A1" evidence="9">
    <location>
        <begin position="21"/>
        <end position="171"/>
    </location>
</feature>
<dbReference type="Proteomes" id="UP000694925">
    <property type="component" value="Unplaced"/>
</dbReference>
<dbReference type="GO" id="GO:0005615">
    <property type="term" value="C:extracellular space"/>
    <property type="evidence" value="ECO:0007669"/>
    <property type="project" value="TreeGrafter"/>
</dbReference>
<keyword evidence="6" id="KW-0378">Hydrolase</keyword>
<comment type="similarity">
    <text evidence="3 8">Belongs to the AB hydrolase superfamily. Lipase family.</text>
</comment>
<evidence type="ECO:0000256" key="8">
    <source>
        <dbReference type="RuleBase" id="RU004262"/>
    </source>
</evidence>
<dbReference type="EC" id="3.1.1.32" evidence="4"/>
<sequence>MDSRALWILLVFANILLADADDPAIDAIFLRLFKKNGTYIDKNIKNVTQLIANIDTTQETSLFINGWKETIDSEDVQLITGAYLQATDDNVLAVDYRKLSKRLYTTSVSYVEPIGKALANSLNSMFDAGLNPMKLHIIGHSLGAHVAGNVGRNLKVKIPRITALDAAGPLF</sequence>
<keyword evidence="11" id="KW-1185">Reference proteome</keyword>
<dbReference type="Pfam" id="PF00151">
    <property type="entry name" value="Lipase"/>
    <property type="match status" value="1"/>
</dbReference>
<dbReference type="PRINTS" id="PR00821">
    <property type="entry name" value="TAGLIPASE"/>
</dbReference>
<dbReference type="InterPro" id="IPR013818">
    <property type="entry name" value="Lipase"/>
</dbReference>
<comment type="catalytic activity">
    <reaction evidence="1">
        <text>a 1,2-diacyl-sn-glycero-3-phosphocholine + H2O = a 2-acyl-sn-glycero-3-phosphocholine + a fatty acid + H(+)</text>
        <dbReference type="Rhea" id="RHEA:18689"/>
        <dbReference type="ChEBI" id="CHEBI:15377"/>
        <dbReference type="ChEBI" id="CHEBI:15378"/>
        <dbReference type="ChEBI" id="CHEBI:28868"/>
        <dbReference type="ChEBI" id="CHEBI:57643"/>
        <dbReference type="ChEBI" id="CHEBI:57875"/>
        <dbReference type="EC" id="3.1.1.32"/>
    </reaction>
</comment>
<evidence type="ECO:0000256" key="2">
    <source>
        <dbReference type="ARBA" id="ARBA00004613"/>
    </source>
</evidence>
<evidence type="ECO:0000256" key="1">
    <source>
        <dbReference type="ARBA" id="ARBA00000111"/>
    </source>
</evidence>
<dbReference type="InterPro" id="IPR000734">
    <property type="entry name" value="TAG_lipase"/>
</dbReference>
<dbReference type="InterPro" id="IPR029058">
    <property type="entry name" value="AB_hydrolase_fold"/>
</dbReference>
<dbReference type="Gene3D" id="3.40.50.1820">
    <property type="entry name" value="alpha/beta hydrolase"/>
    <property type="match status" value="1"/>
</dbReference>
<dbReference type="GO" id="GO:0017171">
    <property type="term" value="F:serine hydrolase activity"/>
    <property type="evidence" value="ECO:0007669"/>
    <property type="project" value="TreeGrafter"/>
</dbReference>
<name>A0AAJ7W831_9HYME</name>